<feature type="transmembrane region" description="Helical" evidence="6">
    <location>
        <begin position="233"/>
        <end position="262"/>
    </location>
</feature>
<dbReference type="Proteomes" id="UP000287527">
    <property type="component" value="Unassembled WGS sequence"/>
</dbReference>
<dbReference type="OrthoDB" id="5772680at2"/>
<evidence type="ECO:0000313" key="10">
    <source>
        <dbReference type="EMBL" id="RWX02507.1"/>
    </source>
</evidence>
<dbReference type="Pfam" id="PF22744">
    <property type="entry name" value="Toast-rack_PspC-Cterm"/>
    <property type="match status" value="1"/>
</dbReference>
<dbReference type="GO" id="GO:0005886">
    <property type="term" value="C:plasma membrane"/>
    <property type="evidence" value="ECO:0007669"/>
    <property type="project" value="UniProtKB-SubCell"/>
</dbReference>
<comment type="caution">
    <text evidence="10">The sequence shown here is derived from an EMBL/GenBank/DDBJ whole genome shotgun (WGS) entry which is preliminary data.</text>
</comment>
<evidence type="ECO:0000259" key="7">
    <source>
        <dbReference type="Pfam" id="PF04024"/>
    </source>
</evidence>
<evidence type="ECO:0000256" key="5">
    <source>
        <dbReference type="ARBA" id="ARBA00023136"/>
    </source>
</evidence>
<keyword evidence="11" id="KW-1185">Reference proteome</keyword>
<dbReference type="PANTHER" id="PTHR33885">
    <property type="entry name" value="PHAGE SHOCK PROTEIN C"/>
    <property type="match status" value="1"/>
</dbReference>
<evidence type="ECO:0000256" key="2">
    <source>
        <dbReference type="ARBA" id="ARBA00022475"/>
    </source>
</evidence>
<evidence type="ECO:0000256" key="1">
    <source>
        <dbReference type="ARBA" id="ARBA00004162"/>
    </source>
</evidence>
<dbReference type="InterPro" id="IPR007168">
    <property type="entry name" value="Phageshock_PspC_N"/>
</dbReference>
<gene>
    <name evidence="10" type="ORF">EPI11_04625</name>
</gene>
<proteinExistence type="predicted"/>
<dbReference type="InterPro" id="IPR054321">
    <property type="entry name" value="PspC-rel_TM"/>
</dbReference>
<evidence type="ECO:0000256" key="4">
    <source>
        <dbReference type="ARBA" id="ARBA00022989"/>
    </source>
</evidence>
<dbReference type="EMBL" id="SBII01000002">
    <property type="protein sequence ID" value="RWX02507.1"/>
    <property type="molecule type" value="Genomic_DNA"/>
</dbReference>
<protein>
    <submittedName>
        <fullName evidence="10">PspC domain-containing protein</fullName>
    </submittedName>
</protein>
<feature type="domain" description="Phage shock protein PspC N-terminal" evidence="7">
    <location>
        <begin position="108"/>
        <end position="166"/>
    </location>
</feature>
<dbReference type="RefSeq" id="WP_128388779.1">
    <property type="nucleotide sequence ID" value="NZ_SBII01000002.1"/>
</dbReference>
<evidence type="ECO:0000313" key="11">
    <source>
        <dbReference type="Proteomes" id="UP000287527"/>
    </source>
</evidence>
<evidence type="ECO:0000259" key="9">
    <source>
        <dbReference type="Pfam" id="PF22744"/>
    </source>
</evidence>
<evidence type="ECO:0000256" key="3">
    <source>
        <dbReference type="ARBA" id="ARBA00022692"/>
    </source>
</evidence>
<reference evidence="10 11" key="1">
    <citation type="submission" date="2019-01" db="EMBL/GenBank/DDBJ databases">
        <title>Flavobacterium sp. nov.,isolated from freshwater.</title>
        <authorList>
            <person name="Zhang R."/>
            <person name="Du Z.-J."/>
        </authorList>
    </citation>
    <scope>NUCLEOTIDE SEQUENCE [LARGE SCALE GENOMIC DNA]</scope>
    <source>
        <strain evidence="10 11">1E403</strain>
    </source>
</reference>
<organism evidence="10 11">
    <name type="scientific">Flavobacterium cerinum</name>
    <dbReference type="NCBI Taxonomy" id="2502784"/>
    <lineage>
        <taxon>Bacteria</taxon>
        <taxon>Pseudomonadati</taxon>
        <taxon>Bacteroidota</taxon>
        <taxon>Flavobacteriia</taxon>
        <taxon>Flavobacteriales</taxon>
        <taxon>Flavobacteriaceae</taxon>
        <taxon>Flavobacterium</taxon>
    </lineage>
</organism>
<dbReference type="InterPro" id="IPR054319">
    <property type="entry name" value="PspC-rel_ToastRack"/>
</dbReference>
<feature type="transmembrane region" description="Helical" evidence="6">
    <location>
        <begin position="135"/>
        <end position="163"/>
    </location>
</feature>
<feature type="transmembrane region" description="Helical" evidence="6">
    <location>
        <begin position="320"/>
        <end position="338"/>
    </location>
</feature>
<dbReference type="AlphaFoldDB" id="A0A3S3R1R5"/>
<evidence type="ECO:0000256" key="6">
    <source>
        <dbReference type="SAM" id="Phobius"/>
    </source>
</evidence>
<keyword evidence="4 6" id="KW-1133">Transmembrane helix</keyword>
<keyword evidence="3 6" id="KW-0812">Transmembrane</keyword>
<feature type="domain" description="PspC-related ToastRack" evidence="9">
    <location>
        <begin position="390"/>
        <end position="523"/>
    </location>
</feature>
<dbReference type="PANTHER" id="PTHR33885:SF3">
    <property type="entry name" value="PHAGE SHOCK PROTEIN C"/>
    <property type="match status" value="1"/>
</dbReference>
<dbReference type="Pfam" id="PF22571">
    <property type="entry name" value="LiaI-LiaF-TM_PspC"/>
    <property type="match status" value="1"/>
</dbReference>
<keyword evidence="5 6" id="KW-0472">Membrane</keyword>
<dbReference type="InterPro" id="IPR052027">
    <property type="entry name" value="PspC"/>
</dbReference>
<keyword evidence="2" id="KW-1003">Cell membrane</keyword>
<dbReference type="Pfam" id="PF04024">
    <property type="entry name" value="PspC"/>
    <property type="match status" value="1"/>
</dbReference>
<accession>A0A3S3R1R5</accession>
<name>A0A3S3R1R5_9FLAO</name>
<feature type="transmembrane region" description="Helical" evidence="6">
    <location>
        <begin position="282"/>
        <end position="308"/>
    </location>
</feature>
<evidence type="ECO:0000259" key="8">
    <source>
        <dbReference type="Pfam" id="PF22571"/>
    </source>
</evidence>
<sequence length="582" mass="65937">MNKTVSINLGGFFFHIDEDAYQKLNRYFDAIRRSLSPDGKDEIMSDIENRIAELLSEKLKNDKQVVGNKEVDEIMAVMGQPEDYRIDEETTEQKSAYTASDFTYTKTKKFYRDSEKGMLGGVCAGLSHYFRIDPLWIRIIFIISLFVSFGTSLFIYILLWILIPKAITTTEKLEMTGEPINISNIEKKVKEEIDMITGKLQNVDYDKLGANAKSVGNGIGSVFSALFKGIAKAIGAIIAVISAVCLGGVIVMFISLLFSSSLNNTFWHKWINGFNYTETPMWVLGLAAFFALAIPLFMLFLLGLKILVDNLKPIGTITKVTLLFLWIISVAAVAYFGMSQAAEVNAEGKTVVKKQLSEISAAASDTLQIKFRYNNYYAKSFYEDTDFRFTQDSLGNDIIYSNKITFYVMKTDEASPYVQIEKIASGRSSSEARKRAEKIKYNFEFQGNTLILDNYLITDLNNKFRNQKVEVYLYLPEGMIFKCDESVKQYDDTDNSFFDLWWDSGEHFYQMEKAKVKCLDCPPDEYNSDGEIPEVPEMPEIPELPEDVHINAGGNGKIHISDENVNVHVSVDSISVRSKKRN</sequence>
<feature type="domain" description="PspC-related transmembrane region" evidence="8">
    <location>
        <begin position="211"/>
        <end position="343"/>
    </location>
</feature>
<comment type="subcellular location">
    <subcellularLocation>
        <location evidence="1">Cell membrane</location>
        <topology evidence="1">Single-pass membrane protein</topology>
    </subcellularLocation>
</comment>